<dbReference type="STRING" id="83449.BON30_35750"/>
<proteinExistence type="predicted"/>
<feature type="chain" id="PRO_5010159002" description="ADYC domain-containing protein" evidence="1">
    <location>
        <begin position="21"/>
        <end position="329"/>
    </location>
</feature>
<sequence length="329" mass="35452">MRSLPTSSWLLGALLLGACAGPIEPDSTPEAELAIAADPLQAENGGNLNGGNLNGGNLNGNDLSNFVVSVNFNPARKNGYTLENVWLQGTTFYGTYTNGLVIRDREFTEVEFQGNLGDGGGTVRMRIAGMNQAPAPNTDITLYSLQYFDTTDYGWKPACRDAAGTVVQALPVAGVWNYQQGVPGGGSKYSDPERFTFACLGGAIAKCALWGYRPWASYNGTPLEQYHQACTRLVRADYCGNGQAYTTAGNRINLYDPLGIQQDTEGWFFEAAWDVNGAKCFYALNRTHSQLPCFSSRQDLLCGLDLGSNNMGMLLANETPGTLGMDPGW</sequence>
<feature type="signal peptide" evidence="1">
    <location>
        <begin position="1"/>
        <end position="20"/>
    </location>
</feature>
<evidence type="ECO:0000256" key="1">
    <source>
        <dbReference type="SAM" id="SignalP"/>
    </source>
</evidence>
<dbReference type="OrthoDB" id="8066319at2"/>
<reference evidence="3 4" key="2">
    <citation type="submission" date="2016-12" db="EMBL/GenBank/DDBJ databases">
        <title>Draft Genome Sequence of Cystobacter ferrugineus Strain Cbfe23.</title>
        <authorList>
            <person name="Akbar S."/>
            <person name="Dowd S.E."/>
            <person name="Stevens D.C."/>
        </authorList>
    </citation>
    <scope>NUCLEOTIDE SEQUENCE [LARGE SCALE GENOMIC DNA]</scope>
    <source>
        <strain evidence="3 4">Cbfe23</strain>
    </source>
</reference>
<gene>
    <name evidence="3" type="ORF">BON30_35750</name>
</gene>
<evidence type="ECO:0000313" key="3">
    <source>
        <dbReference type="EMBL" id="OJH35962.1"/>
    </source>
</evidence>
<dbReference type="InterPro" id="IPR045426">
    <property type="entry name" value="ADYC"/>
</dbReference>
<dbReference type="RefSeq" id="WP_071902989.1">
    <property type="nucleotide sequence ID" value="NZ_MPIN01000012.1"/>
</dbReference>
<evidence type="ECO:0000313" key="4">
    <source>
        <dbReference type="Proteomes" id="UP000182229"/>
    </source>
</evidence>
<dbReference type="PROSITE" id="PS51257">
    <property type="entry name" value="PROKAR_LIPOPROTEIN"/>
    <property type="match status" value="1"/>
</dbReference>
<accession>A0A1L9B125</accession>
<dbReference type="AlphaFoldDB" id="A0A1L9B125"/>
<comment type="caution">
    <text evidence="3">The sequence shown here is derived from an EMBL/GenBank/DDBJ whole genome shotgun (WGS) entry which is preliminary data.</text>
</comment>
<feature type="domain" description="ADYC" evidence="2">
    <location>
        <begin position="106"/>
        <end position="283"/>
    </location>
</feature>
<reference evidence="4" key="1">
    <citation type="submission" date="2016-11" db="EMBL/GenBank/DDBJ databases">
        <authorList>
            <person name="Shukria A."/>
            <person name="Stevens D.C."/>
        </authorList>
    </citation>
    <scope>NUCLEOTIDE SEQUENCE [LARGE SCALE GENOMIC DNA]</scope>
    <source>
        <strain evidence="4">Cbfe23</strain>
    </source>
</reference>
<dbReference type="EMBL" id="MPIN01000012">
    <property type="protein sequence ID" value="OJH35962.1"/>
    <property type="molecule type" value="Genomic_DNA"/>
</dbReference>
<dbReference type="Proteomes" id="UP000182229">
    <property type="component" value="Unassembled WGS sequence"/>
</dbReference>
<name>A0A1L9B125_9BACT</name>
<protein>
    <recommendedName>
        <fullName evidence="2">ADYC domain-containing protein</fullName>
    </recommendedName>
</protein>
<organism evidence="3 4">
    <name type="scientific">Cystobacter ferrugineus</name>
    <dbReference type="NCBI Taxonomy" id="83449"/>
    <lineage>
        <taxon>Bacteria</taxon>
        <taxon>Pseudomonadati</taxon>
        <taxon>Myxococcota</taxon>
        <taxon>Myxococcia</taxon>
        <taxon>Myxococcales</taxon>
        <taxon>Cystobacterineae</taxon>
        <taxon>Archangiaceae</taxon>
        <taxon>Cystobacter</taxon>
    </lineage>
</organism>
<keyword evidence="4" id="KW-1185">Reference proteome</keyword>
<keyword evidence="1" id="KW-0732">Signal</keyword>
<evidence type="ECO:0000259" key="2">
    <source>
        <dbReference type="Pfam" id="PF20032"/>
    </source>
</evidence>
<dbReference type="Pfam" id="PF20032">
    <property type="entry name" value="ADYC"/>
    <property type="match status" value="1"/>
</dbReference>
<dbReference type="SUPFAM" id="SSF141571">
    <property type="entry name" value="Pentapeptide repeat-like"/>
    <property type="match status" value="1"/>
</dbReference>